<accession>A0ABU3L2L0</accession>
<dbReference type="EMBL" id="JAVTTP010000001">
    <property type="protein sequence ID" value="MDT7827498.1"/>
    <property type="molecule type" value="Genomic_DNA"/>
</dbReference>
<dbReference type="Proteomes" id="UP001250656">
    <property type="component" value="Unassembled WGS sequence"/>
</dbReference>
<reference evidence="1 2" key="1">
    <citation type="submission" date="2023-09" db="EMBL/GenBank/DDBJ databases">
        <title>Novel taxa isolated from Blanes Bay.</title>
        <authorList>
            <person name="Rey-Velasco X."/>
            <person name="Lucena T."/>
        </authorList>
    </citation>
    <scope>NUCLEOTIDE SEQUENCE [LARGE SCALE GENOMIC DNA]</scope>
    <source>
        <strain evidence="1 2">S334</strain>
    </source>
</reference>
<gene>
    <name evidence="1" type="ORF">RQM65_02320</name>
</gene>
<protein>
    <recommendedName>
        <fullName evidence="3">SdiA-regulated family protein</fullName>
    </recommendedName>
</protein>
<dbReference type="SUPFAM" id="SSF63829">
    <property type="entry name" value="Calcium-dependent phosphotriesterase"/>
    <property type="match status" value="1"/>
</dbReference>
<sequence>MNRTKLWTLLGLALGILIIAIAFTEKAPQRKRGDIHYTVSQRWELPTQLREISGIDWLDEDRVAAVQDENGLIFIYNLKDKGVEEIIEFAGSGDYEGIAVANTDAYVLRSDGLLYEVAEFRSSGRTVKTYETFFTAEQDVETLEFDPDGNRLLLAPKAYDQNSENYKGIYAFSLNTKKMQSGFVFKIEMTDKVLKRFRQNKLHKTFRPSDMAINPVNGLMYLIEGTKPKLLIMNSDGSLKSAHVLDNRLFPQPEGITFSPDGRLFISSEGKNGNNASISEMKLTEN</sequence>
<organism evidence="1 2">
    <name type="scientific">Pricia mediterranea</name>
    <dbReference type="NCBI Taxonomy" id="3076079"/>
    <lineage>
        <taxon>Bacteria</taxon>
        <taxon>Pseudomonadati</taxon>
        <taxon>Bacteroidota</taxon>
        <taxon>Flavobacteriia</taxon>
        <taxon>Flavobacteriales</taxon>
        <taxon>Flavobacteriaceae</taxon>
        <taxon>Pricia</taxon>
    </lineage>
</organism>
<keyword evidence="2" id="KW-1185">Reference proteome</keyword>
<evidence type="ECO:0000313" key="2">
    <source>
        <dbReference type="Proteomes" id="UP001250656"/>
    </source>
</evidence>
<evidence type="ECO:0008006" key="3">
    <source>
        <dbReference type="Google" id="ProtNLM"/>
    </source>
</evidence>
<dbReference type="RefSeq" id="WP_314012444.1">
    <property type="nucleotide sequence ID" value="NZ_JAVTTP010000001.1"/>
</dbReference>
<proteinExistence type="predicted"/>
<evidence type="ECO:0000313" key="1">
    <source>
        <dbReference type="EMBL" id="MDT7827498.1"/>
    </source>
</evidence>
<comment type="caution">
    <text evidence="1">The sequence shown here is derived from an EMBL/GenBank/DDBJ whole genome shotgun (WGS) entry which is preliminary data.</text>
</comment>
<name>A0ABU3L2L0_9FLAO</name>